<dbReference type="PANTHER" id="PTHR11533:SF301">
    <property type="entry name" value="AMINOPEPTIDASE"/>
    <property type="match status" value="1"/>
</dbReference>
<evidence type="ECO:0000313" key="2">
    <source>
        <dbReference type="EMBL" id="KAJ8889456.1"/>
    </source>
</evidence>
<keyword evidence="3" id="KW-1185">Reference proteome</keyword>
<dbReference type="InterPro" id="IPR027268">
    <property type="entry name" value="Peptidase_M4/M1_CTD_sf"/>
</dbReference>
<dbReference type="Pfam" id="PF01433">
    <property type="entry name" value="Peptidase_M1"/>
    <property type="match status" value="1"/>
</dbReference>
<dbReference type="Proteomes" id="UP001159363">
    <property type="component" value="Chromosome 3"/>
</dbReference>
<gene>
    <name evidence="2" type="ORF">PR048_008955</name>
</gene>
<dbReference type="PANTHER" id="PTHR11533">
    <property type="entry name" value="PROTEASE M1 ZINC METALLOPROTEASE"/>
    <property type="match status" value="1"/>
</dbReference>
<organism evidence="2 3">
    <name type="scientific">Dryococelus australis</name>
    <dbReference type="NCBI Taxonomy" id="614101"/>
    <lineage>
        <taxon>Eukaryota</taxon>
        <taxon>Metazoa</taxon>
        <taxon>Ecdysozoa</taxon>
        <taxon>Arthropoda</taxon>
        <taxon>Hexapoda</taxon>
        <taxon>Insecta</taxon>
        <taxon>Pterygota</taxon>
        <taxon>Neoptera</taxon>
        <taxon>Polyneoptera</taxon>
        <taxon>Phasmatodea</taxon>
        <taxon>Verophasmatodea</taxon>
        <taxon>Anareolatae</taxon>
        <taxon>Phasmatidae</taxon>
        <taxon>Eurycanthinae</taxon>
        <taxon>Dryococelus</taxon>
    </lineage>
</organism>
<dbReference type="Gene3D" id="1.10.390.10">
    <property type="entry name" value="Neutral Protease Domain 2"/>
    <property type="match status" value="1"/>
</dbReference>
<evidence type="ECO:0000313" key="3">
    <source>
        <dbReference type="Proteomes" id="UP001159363"/>
    </source>
</evidence>
<evidence type="ECO:0000259" key="1">
    <source>
        <dbReference type="Pfam" id="PF01433"/>
    </source>
</evidence>
<dbReference type="SUPFAM" id="SSF55486">
    <property type="entry name" value="Metalloproteases ('zincins'), catalytic domain"/>
    <property type="match status" value="1"/>
</dbReference>
<dbReference type="InterPro" id="IPR050344">
    <property type="entry name" value="Peptidase_M1_aminopeptidases"/>
</dbReference>
<dbReference type="EMBL" id="JARBHB010000003">
    <property type="protein sequence ID" value="KAJ8889456.1"/>
    <property type="molecule type" value="Genomic_DNA"/>
</dbReference>
<accession>A0ABQ9HYJ3</accession>
<dbReference type="InterPro" id="IPR014782">
    <property type="entry name" value="Peptidase_M1_dom"/>
</dbReference>
<sequence>MAGEQGLYCATSQVESDWRLEEQFALGCVRTAMTVDSANTSHPMTVDVVDPAQISAIFDTISYQKGEPQLPRSPCNHGFLTCSCHTLPLTGSGV</sequence>
<comment type="caution">
    <text evidence="2">The sequence shown here is derived from an EMBL/GenBank/DDBJ whole genome shotgun (WGS) entry which is preliminary data.</text>
</comment>
<proteinExistence type="predicted"/>
<feature type="domain" description="Peptidase M1 membrane alanine aminopeptidase" evidence="1">
    <location>
        <begin position="10"/>
        <end position="67"/>
    </location>
</feature>
<reference evidence="2 3" key="1">
    <citation type="submission" date="2023-02" db="EMBL/GenBank/DDBJ databases">
        <title>LHISI_Scaffold_Assembly.</title>
        <authorList>
            <person name="Stuart O.P."/>
            <person name="Cleave R."/>
            <person name="Magrath M.J.L."/>
            <person name="Mikheyev A.S."/>
        </authorList>
    </citation>
    <scope>NUCLEOTIDE SEQUENCE [LARGE SCALE GENOMIC DNA]</scope>
    <source>
        <strain evidence="2">Daus_M_001</strain>
        <tissue evidence="2">Leg muscle</tissue>
    </source>
</reference>
<protein>
    <recommendedName>
        <fullName evidence="1">Peptidase M1 membrane alanine aminopeptidase domain-containing protein</fullName>
    </recommendedName>
</protein>
<name>A0ABQ9HYJ3_9NEOP</name>